<sequence>MSVAEIRELRLHEPERVARALAERPPGRLPTGAKLMVIAADHPARGSLAAGSDPMAMGDRRELLRRCAAALARPGVHGFLGTADVVEDLALMGALDGKLVYGSMNRGGLRGASYEMDDRFTGYTARAVVDQGLDGGKMLLRLDPGDPGSLRTLESAARAVDELAAAGRTAIVEPFLSHRVDGRTVNELTTDAVVTSVAVASGLGGTSARTWLKLPLVPDMEAVAAATTLPVLILGGEVSPDAEATAAGWARALRLPGIQGLVLGRSLLYPNDGDVEGAVDRAVGLL</sequence>
<dbReference type="EMBL" id="CP040899">
    <property type="protein sequence ID" value="QDB80786.1"/>
    <property type="molecule type" value="Genomic_DNA"/>
</dbReference>
<gene>
    <name evidence="2" type="ORF">FE251_10020</name>
</gene>
<dbReference type="InterPro" id="IPR054574">
    <property type="entry name" value="Cgl0159_dom"/>
</dbReference>
<keyword evidence="3" id="KW-1185">Reference proteome</keyword>
<organism evidence="2 3">
    <name type="scientific">Georgenia wutianyii</name>
    <dbReference type="NCBI Taxonomy" id="2585135"/>
    <lineage>
        <taxon>Bacteria</taxon>
        <taxon>Bacillati</taxon>
        <taxon>Actinomycetota</taxon>
        <taxon>Actinomycetes</taxon>
        <taxon>Micrococcales</taxon>
        <taxon>Bogoriellaceae</taxon>
        <taxon>Georgenia</taxon>
    </lineage>
</organism>
<dbReference type="Gene3D" id="3.20.20.70">
    <property type="entry name" value="Aldolase class I"/>
    <property type="match status" value="1"/>
</dbReference>
<feature type="domain" description="Cgl0159-like" evidence="1">
    <location>
        <begin position="34"/>
        <end position="283"/>
    </location>
</feature>
<dbReference type="Proteomes" id="UP000313948">
    <property type="component" value="Chromosome"/>
</dbReference>
<proteinExistence type="predicted"/>
<evidence type="ECO:0000259" key="1">
    <source>
        <dbReference type="Pfam" id="PF22649"/>
    </source>
</evidence>
<evidence type="ECO:0000313" key="3">
    <source>
        <dbReference type="Proteomes" id="UP000313948"/>
    </source>
</evidence>
<dbReference type="Pfam" id="PF22649">
    <property type="entry name" value="Cgl0159"/>
    <property type="match status" value="1"/>
</dbReference>
<evidence type="ECO:0000313" key="2">
    <source>
        <dbReference type="EMBL" id="QDB80786.1"/>
    </source>
</evidence>
<accession>A0ABX5VSR3</accession>
<name>A0ABX5VSR3_9MICO</name>
<reference evidence="2 3" key="1">
    <citation type="submission" date="2019-05" db="EMBL/GenBank/DDBJ databases">
        <title>Georgenia *** sp. nov., and Georgenia *** sp. nov., isolated from the intestinal contents of plateau pika (Ochotona curzoniae) in the Qinghai-Tibet plateau of China.</title>
        <authorList>
            <person name="Tian Z."/>
        </authorList>
    </citation>
    <scope>NUCLEOTIDE SEQUENCE [LARGE SCALE GENOMIC DNA]</scope>
    <source>
        <strain evidence="2 3">Z294</strain>
    </source>
</reference>
<dbReference type="InterPro" id="IPR013785">
    <property type="entry name" value="Aldolase_TIM"/>
</dbReference>
<dbReference type="SUPFAM" id="SSF51569">
    <property type="entry name" value="Aldolase"/>
    <property type="match status" value="1"/>
</dbReference>
<protein>
    <submittedName>
        <fullName evidence="2">Deoxyribose-phosphate aldolase</fullName>
    </submittedName>
</protein>